<dbReference type="STRING" id="136037.A0A067RJS9"/>
<evidence type="ECO:0000256" key="5">
    <source>
        <dbReference type="SAM" id="MobiDB-lite"/>
    </source>
</evidence>
<dbReference type="eggNOG" id="KOG3173">
    <property type="taxonomic scope" value="Eukaryota"/>
</dbReference>
<protein>
    <submittedName>
        <fullName evidence="8">AN1-type zinc finger protein 6</fullName>
    </submittedName>
</protein>
<dbReference type="InterPro" id="IPR000058">
    <property type="entry name" value="Znf_AN1"/>
</dbReference>
<dbReference type="GO" id="GO:0008270">
    <property type="term" value="F:zinc ion binding"/>
    <property type="evidence" value="ECO:0007669"/>
    <property type="project" value="UniProtKB-KW"/>
</dbReference>
<proteinExistence type="predicted"/>
<dbReference type="Pfam" id="PF01428">
    <property type="entry name" value="zf-AN1"/>
    <property type="match status" value="1"/>
</dbReference>
<evidence type="ECO:0000259" key="7">
    <source>
        <dbReference type="PROSITE" id="PS51039"/>
    </source>
</evidence>
<dbReference type="SMART" id="SM00259">
    <property type="entry name" value="ZnF_A20"/>
    <property type="match status" value="1"/>
</dbReference>
<dbReference type="GO" id="GO:0003677">
    <property type="term" value="F:DNA binding"/>
    <property type="evidence" value="ECO:0007669"/>
    <property type="project" value="InterPro"/>
</dbReference>
<name>A0A067RJS9_ZOONE</name>
<feature type="region of interest" description="Disordered" evidence="5">
    <location>
        <begin position="38"/>
        <end position="142"/>
    </location>
</feature>
<dbReference type="EMBL" id="KK852427">
    <property type="protein sequence ID" value="KDR24101.1"/>
    <property type="molecule type" value="Genomic_DNA"/>
</dbReference>
<dbReference type="InterPro" id="IPR035896">
    <property type="entry name" value="AN1-like_Znf"/>
</dbReference>
<accession>A0A067RJS9</accession>
<keyword evidence="1" id="KW-0479">Metal-binding</keyword>
<feature type="domain" description="AN1-type" evidence="7">
    <location>
        <begin position="141"/>
        <end position="187"/>
    </location>
</feature>
<evidence type="ECO:0000313" key="8">
    <source>
        <dbReference type="EMBL" id="KDR24101.1"/>
    </source>
</evidence>
<dbReference type="Proteomes" id="UP000027135">
    <property type="component" value="Unassembled WGS sequence"/>
</dbReference>
<dbReference type="PANTHER" id="PTHR10634">
    <property type="entry name" value="AN1-TYPE ZINC FINGER PROTEIN"/>
    <property type="match status" value="1"/>
</dbReference>
<dbReference type="SUPFAM" id="SSF118310">
    <property type="entry name" value="AN1-like Zinc finger"/>
    <property type="match status" value="1"/>
</dbReference>
<dbReference type="InterPro" id="IPR050652">
    <property type="entry name" value="AN1_A20_ZnFinger"/>
</dbReference>
<feature type="compositionally biased region" description="Low complexity" evidence="5">
    <location>
        <begin position="81"/>
        <end position="93"/>
    </location>
</feature>
<dbReference type="OMA" id="VLCENNC"/>
<evidence type="ECO:0000256" key="4">
    <source>
        <dbReference type="PROSITE-ProRule" id="PRU00449"/>
    </source>
</evidence>
<dbReference type="PROSITE" id="PS51039">
    <property type="entry name" value="ZF_AN1"/>
    <property type="match status" value="1"/>
</dbReference>
<organism evidence="8 9">
    <name type="scientific">Zootermopsis nevadensis</name>
    <name type="common">Dampwood termite</name>
    <dbReference type="NCBI Taxonomy" id="136037"/>
    <lineage>
        <taxon>Eukaryota</taxon>
        <taxon>Metazoa</taxon>
        <taxon>Ecdysozoa</taxon>
        <taxon>Arthropoda</taxon>
        <taxon>Hexapoda</taxon>
        <taxon>Insecta</taxon>
        <taxon>Pterygota</taxon>
        <taxon>Neoptera</taxon>
        <taxon>Polyneoptera</taxon>
        <taxon>Dictyoptera</taxon>
        <taxon>Blattodea</taxon>
        <taxon>Blattoidea</taxon>
        <taxon>Termitoidae</taxon>
        <taxon>Termopsidae</taxon>
        <taxon>Zootermopsis</taxon>
    </lineage>
</organism>
<gene>
    <name evidence="8" type="ORF">L798_03756</name>
</gene>
<evidence type="ECO:0000256" key="2">
    <source>
        <dbReference type="ARBA" id="ARBA00022771"/>
    </source>
</evidence>
<dbReference type="InterPro" id="IPR002653">
    <property type="entry name" value="Znf_A20"/>
</dbReference>
<evidence type="ECO:0000259" key="6">
    <source>
        <dbReference type="PROSITE" id="PS51036"/>
    </source>
</evidence>
<dbReference type="PANTHER" id="PTHR10634:SF149">
    <property type="entry name" value="AN1-TYPE DOMAIN-CONTAINING PROTEIN-RELATED"/>
    <property type="match status" value="1"/>
</dbReference>
<dbReference type="InParanoid" id="A0A067RJS9"/>
<keyword evidence="2 4" id="KW-0863">Zinc-finger</keyword>
<keyword evidence="3" id="KW-0862">Zinc</keyword>
<evidence type="ECO:0000313" key="9">
    <source>
        <dbReference type="Proteomes" id="UP000027135"/>
    </source>
</evidence>
<reference evidence="8 9" key="1">
    <citation type="journal article" date="2014" name="Nat. Commun.">
        <title>Molecular traces of alternative social organization in a termite genome.</title>
        <authorList>
            <person name="Terrapon N."/>
            <person name="Li C."/>
            <person name="Robertson H.M."/>
            <person name="Ji L."/>
            <person name="Meng X."/>
            <person name="Booth W."/>
            <person name="Chen Z."/>
            <person name="Childers C.P."/>
            <person name="Glastad K.M."/>
            <person name="Gokhale K."/>
            <person name="Gowin J."/>
            <person name="Gronenberg W."/>
            <person name="Hermansen R.A."/>
            <person name="Hu H."/>
            <person name="Hunt B.G."/>
            <person name="Huylmans A.K."/>
            <person name="Khalil S.M."/>
            <person name="Mitchell R.D."/>
            <person name="Munoz-Torres M.C."/>
            <person name="Mustard J.A."/>
            <person name="Pan H."/>
            <person name="Reese J.T."/>
            <person name="Scharf M.E."/>
            <person name="Sun F."/>
            <person name="Vogel H."/>
            <person name="Xiao J."/>
            <person name="Yang W."/>
            <person name="Yang Z."/>
            <person name="Yang Z."/>
            <person name="Zhou J."/>
            <person name="Zhu J."/>
            <person name="Brent C.S."/>
            <person name="Elsik C.G."/>
            <person name="Goodisman M.A."/>
            <person name="Liberles D.A."/>
            <person name="Roe R.M."/>
            <person name="Vargo E.L."/>
            <person name="Vilcinskas A."/>
            <person name="Wang J."/>
            <person name="Bornberg-Bauer E."/>
            <person name="Korb J."/>
            <person name="Zhang G."/>
            <person name="Liebig J."/>
        </authorList>
    </citation>
    <scope>NUCLEOTIDE SEQUENCE [LARGE SCALE GENOMIC DNA]</scope>
    <source>
        <tissue evidence="8">Whole organism</tissue>
    </source>
</reference>
<dbReference type="PROSITE" id="PS51036">
    <property type="entry name" value="ZF_A20"/>
    <property type="match status" value="1"/>
</dbReference>
<dbReference type="OrthoDB" id="428577at2759"/>
<dbReference type="Gene3D" id="4.10.1110.10">
    <property type="entry name" value="AN1-like Zinc finger"/>
    <property type="match status" value="1"/>
</dbReference>
<feature type="domain" description="A20-type" evidence="6">
    <location>
        <begin position="6"/>
        <end position="40"/>
    </location>
</feature>
<dbReference type="SUPFAM" id="SSF57716">
    <property type="entry name" value="Glucocorticoid receptor-like (DNA-binding domain)"/>
    <property type="match status" value="1"/>
</dbReference>
<keyword evidence="9" id="KW-1185">Reference proteome</keyword>
<evidence type="ECO:0000256" key="1">
    <source>
        <dbReference type="ARBA" id="ARBA00022723"/>
    </source>
</evidence>
<sequence>MERESNPMQAMCRSGCGFYGSPATDGLCSLCYKEALKKKQQPPNTTPSSTGSGGGSATNFVSTTGPSSVPVAPSSIDTALPTIPVIVPPTSTTDLMKDSVDGEGAVGGGGGGGGGSSAESSVSSGDVDDSFDGKDSDKEGKKKKNRCAVCRKKVGLTGFECRCGGLFCAVHRYSDKHNCTFDYREMGAQEIRRNNPVVVGEKIQKI</sequence>
<dbReference type="FunFam" id="4.10.1110.10:FF:000001">
    <property type="entry name" value="Zinc finger AN1-type containing 6"/>
    <property type="match status" value="1"/>
</dbReference>
<dbReference type="FunCoup" id="A0A067RJS9">
    <property type="interactions" value="134"/>
</dbReference>
<dbReference type="SMART" id="SM00154">
    <property type="entry name" value="ZnF_AN1"/>
    <property type="match status" value="1"/>
</dbReference>
<dbReference type="Pfam" id="PF01754">
    <property type="entry name" value="zf-A20"/>
    <property type="match status" value="1"/>
</dbReference>
<evidence type="ECO:0000256" key="3">
    <source>
        <dbReference type="ARBA" id="ARBA00022833"/>
    </source>
</evidence>
<feature type="compositionally biased region" description="Basic and acidic residues" evidence="5">
    <location>
        <begin position="131"/>
        <end position="140"/>
    </location>
</feature>
<feature type="compositionally biased region" description="Gly residues" evidence="5">
    <location>
        <begin position="104"/>
        <end position="116"/>
    </location>
</feature>
<dbReference type="AlphaFoldDB" id="A0A067RJS9"/>
<dbReference type="Gene3D" id="1.20.5.4770">
    <property type="match status" value="1"/>
</dbReference>